<proteinExistence type="predicted"/>
<dbReference type="EMBL" id="KN834770">
    <property type="protein sequence ID" value="KIK61767.1"/>
    <property type="molecule type" value="Genomic_DNA"/>
</dbReference>
<keyword evidence="7" id="KW-1133">Transmembrane helix</keyword>
<evidence type="ECO:0000256" key="4">
    <source>
        <dbReference type="ARBA" id="ARBA00022691"/>
    </source>
</evidence>
<evidence type="ECO:0000256" key="10">
    <source>
        <dbReference type="ARBA" id="ARBA00023209"/>
    </source>
</evidence>
<evidence type="ECO:0000313" key="14">
    <source>
        <dbReference type="Proteomes" id="UP000053593"/>
    </source>
</evidence>
<gene>
    <name evidence="13" type="ORF">GYMLUDRAFT_224851</name>
</gene>
<keyword evidence="6" id="KW-0256">Endoplasmic reticulum</keyword>
<dbReference type="GO" id="GO:0008168">
    <property type="term" value="F:methyltransferase activity"/>
    <property type="evidence" value="ECO:0007669"/>
    <property type="project" value="UniProtKB-KW"/>
</dbReference>
<keyword evidence="10" id="KW-0594">Phospholipid biosynthesis</keyword>
<feature type="chain" id="PRO_5002208595" evidence="12">
    <location>
        <begin position="22"/>
        <end position="242"/>
    </location>
</feature>
<keyword evidence="3" id="KW-0489">Methyltransferase</keyword>
<accession>A0A0D0CRD8</accession>
<dbReference type="GO" id="GO:0012505">
    <property type="term" value="C:endomembrane system"/>
    <property type="evidence" value="ECO:0007669"/>
    <property type="project" value="UniProtKB-SubCell"/>
</dbReference>
<comment type="subcellular location">
    <subcellularLocation>
        <location evidence="1">Endomembrane system</location>
        <topology evidence="1">Multi-pass membrane protein</topology>
    </subcellularLocation>
</comment>
<dbReference type="HOGENOM" id="CLU_065200_6_0_1"/>
<keyword evidence="2" id="KW-0444">Lipid biosynthesis</keyword>
<dbReference type="GO" id="GO:0032259">
    <property type="term" value="P:methylation"/>
    <property type="evidence" value="ECO:0007669"/>
    <property type="project" value="UniProtKB-KW"/>
</dbReference>
<evidence type="ECO:0000256" key="3">
    <source>
        <dbReference type="ARBA" id="ARBA00022603"/>
    </source>
</evidence>
<feature type="signal peptide" evidence="12">
    <location>
        <begin position="1"/>
        <end position="21"/>
    </location>
</feature>
<evidence type="ECO:0000256" key="7">
    <source>
        <dbReference type="ARBA" id="ARBA00022989"/>
    </source>
</evidence>
<dbReference type="AlphaFoldDB" id="A0A0D0CRD8"/>
<dbReference type="PANTHER" id="PTHR43847">
    <property type="entry name" value="BLL3993 PROTEIN"/>
    <property type="match status" value="1"/>
</dbReference>
<evidence type="ECO:0000256" key="8">
    <source>
        <dbReference type="ARBA" id="ARBA00023098"/>
    </source>
</evidence>
<dbReference type="InterPro" id="IPR052527">
    <property type="entry name" value="Metal_cation-efflux_comp"/>
</dbReference>
<keyword evidence="11" id="KW-1208">Phospholipid metabolism</keyword>
<dbReference type="GO" id="GO:0008654">
    <property type="term" value="P:phospholipid biosynthetic process"/>
    <property type="evidence" value="ECO:0007669"/>
    <property type="project" value="UniProtKB-KW"/>
</dbReference>
<evidence type="ECO:0000313" key="13">
    <source>
        <dbReference type="EMBL" id="KIK61767.1"/>
    </source>
</evidence>
<dbReference type="InterPro" id="IPR007318">
    <property type="entry name" value="Phopholipid_MeTrfase"/>
</dbReference>
<keyword evidence="12" id="KW-0732">Signal</keyword>
<protein>
    <submittedName>
        <fullName evidence="13">Uncharacterized protein</fullName>
    </submittedName>
</protein>
<evidence type="ECO:0000256" key="11">
    <source>
        <dbReference type="ARBA" id="ARBA00023264"/>
    </source>
</evidence>
<keyword evidence="9" id="KW-0472">Membrane</keyword>
<reference evidence="13 14" key="1">
    <citation type="submission" date="2014-04" db="EMBL/GenBank/DDBJ databases">
        <title>Evolutionary Origins and Diversification of the Mycorrhizal Mutualists.</title>
        <authorList>
            <consortium name="DOE Joint Genome Institute"/>
            <consortium name="Mycorrhizal Genomics Consortium"/>
            <person name="Kohler A."/>
            <person name="Kuo A."/>
            <person name="Nagy L.G."/>
            <person name="Floudas D."/>
            <person name="Copeland A."/>
            <person name="Barry K.W."/>
            <person name="Cichocki N."/>
            <person name="Veneault-Fourrey C."/>
            <person name="LaButti K."/>
            <person name="Lindquist E.A."/>
            <person name="Lipzen A."/>
            <person name="Lundell T."/>
            <person name="Morin E."/>
            <person name="Murat C."/>
            <person name="Riley R."/>
            <person name="Ohm R."/>
            <person name="Sun H."/>
            <person name="Tunlid A."/>
            <person name="Henrissat B."/>
            <person name="Grigoriev I.V."/>
            <person name="Hibbett D.S."/>
            <person name="Martin F."/>
        </authorList>
    </citation>
    <scope>NUCLEOTIDE SEQUENCE [LARGE SCALE GENOMIC DNA]</scope>
    <source>
        <strain evidence="13 14">FD-317 M1</strain>
    </source>
</reference>
<keyword evidence="5" id="KW-0812">Transmembrane</keyword>
<keyword evidence="3" id="KW-0808">Transferase</keyword>
<keyword evidence="14" id="KW-1185">Reference proteome</keyword>
<keyword evidence="8" id="KW-0443">Lipid metabolism</keyword>
<evidence type="ECO:0000256" key="6">
    <source>
        <dbReference type="ARBA" id="ARBA00022824"/>
    </source>
</evidence>
<organism evidence="13 14">
    <name type="scientific">Collybiopsis luxurians FD-317 M1</name>
    <dbReference type="NCBI Taxonomy" id="944289"/>
    <lineage>
        <taxon>Eukaryota</taxon>
        <taxon>Fungi</taxon>
        <taxon>Dikarya</taxon>
        <taxon>Basidiomycota</taxon>
        <taxon>Agaricomycotina</taxon>
        <taxon>Agaricomycetes</taxon>
        <taxon>Agaricomycetidae</taxon>
        <taxon>Agaricales</taxon>
        <taxon>Marasmiineae</taxon>
        <taxon>Omphalotaceae</taxon>
        <taxon>Collybiopsis</taxon>
        <taxon>Collybiopsis luxurians</taxon>
    </lineage>
</organism>
<dbReference type="Pfam" id="PF04191">
    <property type="entry name" value="PEMT"/>
    <property type="match status" value="1"/>
</dbReference>
<name>A0A0D0CRD8_9AGAR</name>
<sequence>MINPSLAIFLILSTLIISHKALTPPNPPSTHTREYPNWLEKTRLFQKYSLPFFFQKSVVWLVGGAEIAVIVFRDLLPRSRYAKPAVAFLSRDSHPRELVETTDAWVVLGITLIIAGGSLRWCCYRVLGRLFTFEVSVQKNHKLITTGPYRIVRHPSYTGMLMLCTGVLIWQGSPYSWTRQSGILDSYGGKATAMAYIAWSIALMYGSIIRTKTEDSILSNEFGDQWKQWADKVPYLLFPYVF</sequence>
<dbReference type="OrthoDB" id="422086at2759"/>
<evidence type="ECO:0000256" key="9">
    <source>
        <dbReference type="ARBA" id="ARBA00023136"/>
    </source>
</evidence>
<evidence type="ECO:0000256" key="5">
    <source>
        <dbReference type="ARBA" id="ARBA00022692"/>
    </source>
</evidence>
<dbReference type="PANTHER" id="PTHR43847:SF1">
    <property type="entry name" value="BLL3993 PROTEIN"/>
    <property type="match status" value="1"/>
</dbReference>
<keyword evidence="4" id="KW-0949">S-adenosyl-L-methionine</keyword>
<evidence type="ECO:0000256" key="2">
    <source>
        <dbReference type="ARBA" id="ARBA00022516"/>
    </source>
</evidence>
<evidence type="ECO:0000256" key="12">
    <source>
        <dbReference type="SAM" id="SignalP"/>
    </source>
</evidence>
<evidence type="ECO:0000256" key="1">
    <source>
        <dbReference type="ARBA" id="ARBA00004127"/>
    </source>
</evidence>
<dbReference type="Gene3D" id="1.20.120.1630">
    <property type="match status" value="1"/>
</dbReference>
<dbReference type="Proteomes" id="UP000053593">
    <property type="component" value="Unassembled WGS sequence"/>
</dbReference>